<keyword evidence="6" id="KW-1185">Reference proteome</keyword>
<accession>A0ABM8ZM32</accession>
<reference evidence="5" key="1">
    <citation type="submission" date="2021-12" db="EMBL/GenBank/DDBJ databases">
        <authorList>
            <person name="Rodrigo-Torres L."/>
            <person name="Arahal R. D."/>
            <person name="Lucena T."/>
        </authorList>
    </citation>
    <scope>NUCLEOTIDE SEQUENCE</scope>
    <source>
        <strain evidence="5">CECT 8226</strain>
    </source>
</reference>
<dbReference type="Pfam" id="PF01022">
    <property type="entry name" value="HTH_5"/>
    <property type="match status" value="1"/>
</dbReference>
<evidence type="ECO:0000313" key="6">
    <source>
        <dbReference type="Proteomes" id="UP000838160"/>
    </source>
</evidence>
<dbReference type="InterPro" id="IPR036390">
    <property type="entry name" value="WH_DNA-bd_sf"/>
</dbReference>
<dbReference type="Proteomes" id="UP000838160">
    <property type="component" value="Unassembled WGS sequence"/>
</dbReference>
<feature type="domain" description="HTH arsR-type" evidence="4">
    <location>
        <begin position="5"/>
        <end position="99"/>
    </location>
</feature>
<comment type="caution">
    <text evidence="5">The sequence shown here is derived from an EMBL/GenBank/DDBJ whole genome shotgun (WGS) entry which is preliminary data.</text>
</comment>
<gene>
    <name evidence="5" type="primary">bigR</name>
    <name evidence="5" type="ORF">VHP8226_03356</name>
</gene>
<dbReference type="Gene3D" id="1.10.10.10">
    <property type="entry name" value="Winged helix-like DNA-binding domain superfamily/Winged helix DNA-binding domain"/>
    <property type="match status" value="1"/>
</dbReference>
<keyword evidence="1" id="KW-0805">Transcription regulation</keyword>
<evidence type="ECO:0000313" key="5">
    <source>
        <dbReference type="EMBL" id="CAH0529601.1"/>
    </source>
</evidence>
<name>A0ABM8ZM32_9VIBR</name>
<dbReference type="InterPro" id="IPR011991">
    <property type="entry name" value="ArsR-like_HTH"/>
</dbReference>
<dbReference type="PROSITE" id="PS50987">
    <property type="entry name" value="HTH_ARSR_2"/>
    <property type="match status" value="1"/>
</dbReference>
<dbReference type="SUPFAM" id="SSF46785">
    <property type="entry name" value="Winged helix' DNA-binding domain"/>
    <property type="match status" value="1"/>
</dbReference>
<dbReference type="NCBIfam" id="NF033788">
    <property type="entry name" value="HTH_metalloreg"/>
    <property type="match status" value="1"/>
</dbReference>
<dbReference type="PANTHER" id="PTHR43132:SF2">
    <property type="entry name" value="ARSENICAL RESISTANCE OPERON REPRESSOR ARSR-RELATED"/>
    <property type="match status" value="1"/>
</dbReference>
<dbReference type="PRINTS" id="PR00778">
    <property type="entry name" value="HTHARSR"/>
</dbReference>
<dbReference type="EMBL" id="CAKLCM010000003">
    <property type="protein sequence ID" value="CAH0529601.1"/>
    <property type="molecule type" value="Genomic_DNA"/>
</dbReference>
<dbReference type="SMART" id="SM00418">
    <property type="entry name" value="HTH_ARSR"/>
    <property type="match status" value="1"/>
</dbReference>
<evidence type="ECO:0000256" key="1">
    <source>
        <dbReference type="ARBA" id="ARBA00023015"/>
    </source>
</evidence>
<organism evidence="5 6">
    <name type="scientific">Vibrio hippocampi</name>
    <dbReference type="NCBI Taxonomy" id="654686"/>
    <lineage>
        <taxon>Bacteria</taxon>
        <taxon>Pseudomonadati</taxon>
        <taxon>Pseudomonadota</taxon>
        <taxon>Gammaproteobacteria</taxon>
        <taxon>Vibrionales</taxon>
        <taxon>Vibrionaceae</taxon>
        <taxon>Vibrio</taxon>
    </lineage>
</organism>
<evidence type="ECO:0000256" key="3">
    <source>
        <dbReference type="ARBA" id="ARBA00023163"/>
    </source>
</evidence>
<dbReference type="CDD" id="cd00090">
    <property type="entry name" value="HTH_ARSR"/>
    <property type="match status" value="1"/>
</dbReference>
<proteinExistence type="predicted"/>
<dbReference type="InterPro" id="IPR051011">
    <property type="entry name" value="Metal_resp_trans_reg"/>
</dbReference>
<dbReference type="InterPro" id="IPR036388">
    <property type="entry name" value="WH-like_DNA-bd_sf"/>
</dbReference>
<evidence type="ECO:0000256" key="2">
    <source>
        <dbReference type="ARBA" id="ARBA00023125"/>
    </source>
</evidence>
<dbReference type="InterPro" id="IPR001845">
    <property type="entry name" value="HTH_ArsR_DNA-bd_dom"/>
</dbReference>
<keyword evidence="3" id="KW-0804">Transcription</keyword>
<sequence>MSIEAMRQRVGDVSETLKVMSHPDRLLVLCQLVEGEVGAGVLQANSQLSQSAFSQHLTVLKKANLVSVRKQSQNVYYSLSDPKVKSLIHHLHSVFCDEESS</sequence>
<keyword evidence="2" id="KW-0238">DNA-binding</keyword>
<dbReference type="PANTHER" id="PTHR43132">
    <property type="entry name" value="ARSENICAL RESISTANCE OPERON REPRESSOR ARSR-RELATED"/>
    <property type="match status" value="1"/>
</dbReference>
<evidence type="ECO:0000259" key="4">
    <source>
        <dbReference type="PROSITE" id="PS50987"/>
    </source>
</evidence>
<protein>
    <submittedName>
        <fullName evidence="5">Biofilm growth-associated repressor</fullName>
    </submittedName>
</protein>
<dbReference type="RefSeq" id="WP_237486186.1">
    <property type="nucleotide sequence ID" value="NZ_CAKLCM010000003.1"/>
</dbReference>